<dbReference type="Proteomes" id="UP000789375">
    <property type="component" value="Unassembled WGS sequence"/>
</dbReference>
<evidence type="ECO:0000313" key="1">
    <source>
        <dbReference type="EMBL" id="CAG8708465.1"/>
    </source>
</evidence>
<gene>
    <name evidence="1" type="ORF">FMOSSE_LOCUS14171</name>
</gene>
<organism evidence="1 2">
    <name type="scientific">Funneliformis mosseae</name>
    <name type="common">Endomycorrhizal fungus</name>
    <name type="synonym">Glomus mosseae</name>
    <dbReference type="NCBI Taxonomy" id="27381"/>
    <lineage>
        <taxon>Eukaryota</taxon>
        <taxon>Fungi</taxon>
        <taxon>Fungi incertae sedis</taxon>
        <taxon>Mucoromycota</taxon>
        <taxon>Glomeromycotina</taxon>
        <taxon>Glomeromycetes</taxon>
        <taxon>Glomerales</taxon>
        <taxon>Glomeraceae</taxon>
        <taxon>Funneliformis</taxon>
    </lineage>
</organism>
<proteinExistence type="predicted"/>
<keyword evidence="2" id="KW-1185">Reference proteome</keyword>
<dbReference type="AlphaFoldDB" id="A0A9N9HW61"/>
<dbReference type="EMBL" id="CAJVPP010010077">
    <property type="protein sequence ID" value="CAG8708465.1"/>
    <property type="molecule type" value="Genomic_DNA"/>
</dbReference>
<accession>A0A9N9HW61</accession>
<reference evidence="1" key="1">
    <citation type="submission" date="2021-06" db="EMBL/GenBank/DDBJ databases">
        <authorList>
            <person name="Kallberg Y."/>
            <person name="Tangrot J."/>
            <person name="Rosling A."/>
        </authorList>
    </citation>
    <scope>NUCLEOTIDE SEQUENCE</scope>
    <source>
        <strain evidence="1">87-6 pot B 2015</strain>
    </source>
</reference>
<protein>
    <submittedName>
        <fullName evidence="1">12558_t:CDS:1</fullName>
    </submittedName>
</protein>
<name>A0A9N9HW61_FUNMO</name>
<evidence type="ECO:0000313" key="2">
    <source>
        <dbReference type="Proteomes" id="UP000789375"/>
    </source>
</evidence>
<comment type="caution">
    <text evidence="1">The sequence shown here is derived from an EMBL/GenBank/DDBJ whole genome shotgun (WGS) entry which is preliminary data.</text>
</comment>
<sequence>MSSLTSTKNINISYLNVEIKVNIFKYVNTPLNLALSSKEWSIIARDTYAKTEWLIQQFGKAHAFFHGIRLGPAFINKNVCQSLFIKKAIFSRYLTQKLVIHYGLYDLKLVELKIKNNIVDRSGAGLVLHKYRNPWAGNLPLEVFLYLLKEGAVRFENQYQKGNDMELFHYLSAGPNVINYAPNILEKNFEKIKDLILKQRFVPFPPRPKPFQLNQKIVEEYPPKDGYENSRQLNVIARAILLESQLVGLWKEIGYNDICSDINDIVLEGAMLILFPPTPPLEWICPSVDQVVTRLNNLIELGFDLSNKIVMNILQLFEHRLDDIGETIWNAFTTIRTEETTFSFVFGLFREAFEPTRCQRKLFIINFLKSKTEQHDLIIKQILEQRFNDENIDDFEFRSRRKSLILSPQIYEFILNTYGNESDLTLMCFKDILFLKIYYDDPLNASLAQSSTTESIDAIYDIYKQKIPKNIELLKHTIFHS</sequence>